<dbReference type="AlphaFoldDB" id="A0A9W9U006"/>
<reference evidence="2" key="1">
    <citation type="submission" date="2022-11" db="EMBL/GenBank/DDBJ databases">
        <authorList>
            <person name="Petersen C."/>
        </authorList>
    </citation>
    <scope>NUCLEOTIDE SEQUENCE</scope>
    <source>
        <strain evidence="2">IBT 19713</strain>
    </source>
</reference>
<sequence length="86" mass="8549">MHSLSTVLMLMAATAVSALPGGGGGGSPSQCTTAQANKCCTGLSLDILNIDVLPGLCLPLLADCNNQAACCETNGVGLLNCLTIQL</sequence>
<feature type="signal peptide" evidence="1">
    <location>
        <begin position="1"/>
        <end position="18"/>
    </location>
</feature>
<evidence type="ECO:0000256" key="1">
    <source>
        <dbReference type="SAM" id="SignalP"/>
    </source>
</evidence>
<reference evidence="2" key="2">
    <citation type="journal article" date="2023" name="IMA Fungus">
        <title>Comparative genomic study of the Penicillium genus elucidates a diverse pangenome and 15 lateral gene transfer events.</title>
        <authorList>
            <person name="Petersen C."/>
            <person name="Sorensen T."/>
            <person name="Nielsen M.R."/>
            <person name="Sondergaard T.E."/>
            <person name="Sorensen J.L."/>
            <person name="Fitzpatrick D.A."/>
            <person name="Frisvad J.C."/>
            <person name="Nielsen K.L."/>
        </authorList>
    </citation>
    <scope>NUCLEOTIDE SEQUENCE</scope>
    <source>
        <strain evidence="2">IBT 19713</strain>
    </source>
</reference>
<comment type="caution">
    <text evidence="2">The sequence shown here is derived from an EMBL/GenBank/DDBJ whole genome shotgun (WGS) entry which is preliminary data.</text>
</comment>
<evidence type="ECO:0000313" key="2">
    <source>
        <dbReference type="EMBL" id="KAJ5247884.1"/>
    </source>
</evidence>
<dbReference type="OrthoDB" id="4398851at2759"/>
<dbReference type="RefSeq" id="XP_058335305.1">
    <property type="nucleotide sequence ID" value="XM_058472164.1"/>
</dbReference>
<feature type="chain" id="PRO_5040839992" description="Hydrophobin" evidence="1">
    <location>
        <begin position="19"/>
        <end position="86"/>
    </location>
</feature>
<protein>
    <recommendedName>
        <fullName evidence="4">Hydrophobin</fullName>
    </recommendedName>
</protein>
<keyword evidence="3" id="KW-1185">Reference proteome</keyword>
<name>A0A9W9U006_9EURO</name>
<evidence type="ECO:0008006" key="4">
    <source>
        <dbReference type="Google" id="ProtNLM"/>
    </source>
</evidence>
<dbReference type="EMBL" id="JAPQKS010000002">
    <property type="protein sequence ID" value="KAJ5247884.1"/>
    <property type="molecule type" value="Genomic_DNA"/>
</dbReference>
<dbReference type="Proteomes" id="UP001150941">
    <property type="component" value="Unassembled WGS sequence"/>
</dbReference>
<accession>A0A9W9U006</accession>
<dbReference type="GeneID" id="83199467"/>
<evidence type="ECO:0000313" key="3">
    <source>
        <dbReference type="Proteomes" id="UP001150941"/>
    </source>
</evidence>
<proteinExistence type="predicted"/>
<keyword evidence="1" id="KW-0732">Signal</keyword>
<organism evidence="2 3">
    <name type="scientific">Penicillium chermesinum</name>
    <dbReference type="NCBI Taxonomy" id="63820"/>
    <lineage>
        <taxon>Eukaryota</taxon>
        <taxon>Fungi</taxon>
        <taxon>Dikarya</taxon>
        <taxon>Ascomycota</taxon>
        <taxon>Pezizomycotina</taxon>
        <taxon>Eurotiomycetes</taxon>
        <taxon>Eurotiomycetidae</taxon>
        <taxon>Eurotiales</taxon>
        <taxon>Aspergillaceae</taxon>
        <taxon>Penicillium</taxon>
    </lineage>
</organism>
<gene>
    <name evidence="2" type="ORF">N7468_002867</name>
</gene>